<feature type="transmembrane region" description="Helical" evidence="2">
    <location>
        <begin position="938"/>
        <end position="956"/>
    </location>
</feature>
<sequence length="969" mass="114285">MSTKNTKESIIEIEDGEVKELYLATNPFGRFVVEFELLPNGSNELNDKALSSRKLEEIVTSKQKKTFKFTLEQSKLINSEDKLSWSVAVSDKLYQDKSRKQTFRLLAISCISKDDMTYEKAKDHNDISGFTIIFSINLDDDYLITKLVTPDLDKYGGKVKLFSKYAKKSTNKSSQNMDEKNIDEDNVKKSTNEKYTDKDNQKRKTNEDEQNLDKFFLIILNVSGIFKYYFKHLNYNPTGKFRSFKYPKRIFNALKNNKQFGPEFNLKYIQKCLNVHYFLVDTTYEGAQYMDLYDLRTNQLVNTFKRQNLNSLNLIADIPDFVAISHNNKLLAYLSGNNVKLYLIDCGLEIASIELITKAKKSDVDYYYDYFMHFFNNDESLLIYRSKYQWANWNFFGLEQKSIELKNHHQLDLKLRNIFSDRNYYKLERSNSFIIIVKNKEKEETKFTKDRRIYDGFISRSKSDNSGFKELSLKESFVETTDGKKIKHFIDDKKSELDDYYHIFEPWLYTPTDVKSTPQYSVYLDEKNETLLLIGTQTIQVCVINKSDSENIIIEKIEYAIRKFKISFQDSKKDKKNIEMGCDDDIINAVIEACHTLKFLNSIYNDIDSSEDCILKTLDSILSKLGNNEPSNNKKPDWDCLLHEKSIHMPQFTSWEDKHNTIQKAFDKTKGNNPEPVYLGYLLEYYSNKAVEDIGWMISVGEILPKLYEKSHENGFFKSYLQILLYKPCFCSQELDIPYPYFDFLTIPPSTSNSLEIFIPITQLIPQDSDLKVEEISEEKIPYVQMVPFIDFVTNNAILKEKGNKYKKRILNFLKSLIFPNQFVFLDIPIISIIENVVYDYNNPFYINPSTEAIMNFMWHASKSHWFYTLYIFIIYFLSYSIITWMYVAHMNVTSDFQHILMFATVVLFFYLTYYRLIVEFNQALSKKWDYLKDPFNWVDLFSLILPFIITVYILLEYYTIEDGFKYAE</sequence>
<accession>A0ABN7UMA2</accession>
<feature type="compositionally biased region" description="Basic and acidic residues" evidence="1">
    <location>
        <begin position="177"/>
        <end position="206"/>
    </location>
</feature>
<evidence type="ECO:0000256" key="2">
    <source>
        <dbReference type="SAM" id="Phobius"/>
    </source>
</evidence>
<gene>
    <name evidence="3" type="ORF">GMARGA_LOCUS8377</name>
</gene>
<keyword evidence="4" id="KW-1185">Reference proteome</keyword>
<name>A0ABN7UMA2_GIGMA</name>
<feature type="region of interest" description="Disordered" evidence="1">
    <location>
        <begin position="172"/>
        <end position="206"/>
    </location>
</feature>
<reference evidence="3 4" key="1">
    <citation type="submission" date="2021-06" db="EMBL/GenBank/DDBJ databases">
        <authorList>
            <person name="Kallberg Y."/>
            <person name="Tangrot J."/>
            <person name="Rosling A."/>
        </authorList>
    </citation>
    <scope>NUCLEOTIDE SEQUENCE [LARGE SCALE GENOMIC DNA]</scope>
    <source>
        <strain evidence="3 4">120-4 pot B 10/14</strain>
    </source>
</reference>
<feature type="non-terminal residue" evidence="3">
    <location>
        <position position="969"/>
    </location>
</feature>
<comment type="caution">
    <text evidence="3">The sequence shown here is derived from an EMBL/GenBank/DDBJ whole genome shotgun (WGS) entry which is preliminary data.</text>
</comment>
<keyword evidence="2" id="KW-1133">Transmembrane helix</keyword>
<feature type="transmembrane region" description="Helical" evidence="2">
    <location>
        <begin position="900"/>
        <end position="918"/>
    </location>
</feature>
<evidence type="ECO:0000256" key="1">
    <source>
        <dbReference type="SAM" id="MobiDB-lite"/>
    </source>
</evidence>
<dbReference type="EMBL" id="CAJVQB010004288">
    <property type="protein sequence ID" value="CAG8631865.1"/>
    <property type="molecule type" value="Genomic_DNA"/>
</dbReference>
<evidence type="ECO:0000313" key="4">
    <source>
        <dbReference type="Proteomes" id="UP000789901"/>
    </source>
</evidence>
<organism evidence="3 4">
    <name type="scientific">Gigaspora margarita</name>
    <dbReference type="NCBI Taxonomy" id="4874"/>
    <lineage>
        <taxon>Eukaryota</taxon>
        <taxon>Fungi</taxon>
        <taxon>Fungi incertae sedis</taxon>
        <taxon>Mucoromycota</taxon>
        <taxon>Glomeromycotina</taxon>
        <taxon>Glomeromycetes</taxon>
        <taxon>Diversisporales</taxon>
        <taxon>Gigasporaceae</taxon>
        <taxon>Gigaspora</taxon>
    </lineage>
</organism>
<keyword evidence="2" id="KW-0472">Membrane</keyword>
<keyword evidence="2" id="KW-0812">Transmembrane</keyword>
<feature type="transmembrane region" description="Helical" evidence="2">
    <location>
        <begin position="866"/>
        <end position="888"/>
    </location>
</feature>
<evidence type="ECO:0000313" key="3">
    <source>
        <dbReference type="EMBL" id="CAG8631865.1"/>
    </source>
</evidence>
<proteinExistence type="predicted"/>
<dbReference type="Proteomes" id="UP000789901">
    <property type="component" value="Unassembled WGS sequence"/>
</dbReference>
<protein>
    <submittedName>
        <fullName evidence="3">37520_t:CDS:1</fullName>
    </submittedName>
</protein>